<dbReference type="InterPro" id="IPR039426">
    <property type="entry name" value="TonB-dep_rcpt-like"/>
</dbReference>
<dbReference type="SUPFAM" id="SSF56935">
    <property type="entry name" value="Porins"/>
    <property type="match status" value="1"/>
</dbReference>
<dbReference type="InterPro" id="IPR037066">
    <property type="entry name" value="Plug_dom_sf"/>
</dbReference>
<evidence type="ECO:0000256" key="5">
    <source>
        <dbReference type="ARBA" id="ARBA00022729"/>
    </source>
</evidence>
<evidence type="ECO:0000256" key="7">
    <source>
        <dbReference type="ARBA" id="ARBA00023237"/>
    </source>
</evidence>
<keyword evidence="3 8" id="KW-1134">Transmembrane beta strand</keyword>
<dbReference type="Gene3D" id="2.40.170.20">
    <property type="entry name" value="TonB-dependent receptor, beta-barrel domain"/>
    <property type="match status" value="1"/>
</dbReference>
<keyword evidence="6 8" id="KW-0472">Membrane</keyword>
<dbReference type="PANTHER" id="PTHR30069">
    <property type="entry name" value="TONB-DEPENDENT OUTER MEMBRANE RECEPTOR"/>
    <property type="match status" value="1"/>
</dbReference>
<dbReference type="InterPro" id="IPR036942">
    <property type="entry name" value="Beta-barrel_TonB_sf"/>
</dbReference>
<dbReference type="InterPro" id="IPR012910">
    <property type="entry name" value="Plug_dom"/>
</dbReference>
<dbReference type="PROSITE" id="PS52016">
    <property type="entry name" value="TONB_DEPENDENT_REC_3"/>
    <property type="match status" value="1"/>
</dbReference>
<evidence type="ECO:0000256" key="2">
    <source>
        <dbReference type="ARBA" id="ARBA00022448"/>
    </source>
</evidence>
<dbReference type="GO" id="GO:0009279">
    <property type="term" value="C:cell outer membrane"/>
    <property type="evidence" value="ECO:0007669"/>
    <property type="project" value="UniProtKB-SubCell"/>
</dbReference>
<comment type="similarity">
    <text evidence="8">Belongs to the TonB-dependent receptor family.</text>
</comment>
<evidence type="ECO:0000313" key="10">
    <source>
        <dbReference type="EMBL" id="RZS74208.1"/>
    </source>
</evidence>
<name>A0A4Q7N2P4_9BACT</name>
<evidence type="ECO:0000256" key="3">
    <source>
        <dbReference type="ARBA" id="ARBA00022452"/>
    </source>
</evidence>
<evidence type="ECO:0000259" key="9">
    <source>
        <dbReference type="Pfam" id="PF07715"/>
    </source>
</evidence>
<evidence type="ECO:0000256" key="6">
    <source>
        <dbReference type="ARBA" id="ARBA00023136"/>
    </source>
</evidence>
<protein>
    <submittedName>
        <fullName evidence="10">Outer membrane receptor protein involved in Fe transport</fullName>
    </submittedName>
</protein>
<keyword evidence="7 8" id="KW-0998">Cell outer membrane</keyword>
<feature type="domain" description="TonB-dependent receptor plug" evidence="9">
    <location>
        <begin position="43"/>
        <end position="144"/>
    </location>
</feature>
<proteinExistence type="inferred from homology"/>
<keyword evidence="10" id="KW-0675">Receptor</keyword>
<dbReference type="GO" id="GO:0044718">
    <property type="term" value="P:siderophore transmembrane transport"/>
    <property type="evidence" value="ECO:0007669"/>
    <property type="project" value="TreeGrafter"/>
</dbReference>
<gene>
    <name evidence="10" type="ORF">EV199_0052</name>
</gene>
<keyword evidence="2 8" id="KW-0813">Transport</keyword>
<dbReference type="EMBL" id="SGXA01000001">
    <property type="protein sequence ID" value="RZS74208.1"/>
    <property type="molecule type" value="Genomic_DNA"/>
</dbReference>
<comment type="caution">
    <text evidence="10">The sequence shown here is derived from an EMBL/GenBank/DDBJ whole genome shotgun (WGS) entry which is preliminary data.</text>
</comment>
<keyword evidence="4 8" id="KW-0812">Transmembrane</keyword>
<accession>A0A4Q7N2P4</accession>
<evidence type="ECO:0000256" key="8">
    <source>
        <dbReference type="PROSITE-ProRule" id="PRU01360"/>
    </source>
</evidence>
<keyword evidence="11" id="KW-1185">Reference proteome</keyword>
<dbReference type="Gene3D" id="2.170.130.10">
    <property type="entry name" value="TonB-dependent receptor, plug domain"/>
    <property type="match status" value="1"/>
</dbReference>
<evidence type="ECO:0000313" key="11">
    <source>
        <dbReference type="Proteomes" id="UP000293874"/>
    </source>
</evidence>
<keyword evidence="5" id="KW-0732">Signal</keyword>
<dbReference type="Pfam" id="PF07715">
    <property type="entry name" value="Plug"/>
    <property type="match status" value="1"/>
</dbReference>
<comment type="subcellular location">
    <subcellularLocation>
        <location evidence="1 8">Cell outer membrane</location>
        <topology evidence="1 8">Multi-pass membrane protein</topology>
    </subcellularLocation>
</comment>
<sequence length="713" mass="81070">MLQSSFCLTAIPAFSQDQDSTKAKALEKVTVVGRSATQLVNRQAYNVTAIDAKKLYNSTLDLAHALDRVSGVRVRETGGVGSSINFAINGFSGNQVRFFLDGIPMDNFGSSFQLNNIPINFAERVEVYKGVVPIWLGSDALGGAVNIVTGSKHRNYVDVSYSYGSFNTHRSAINAAFTSQKGFTVQVNAFQNYSDNNYKVTLDVSDIHTGKYSPNTTVRRFHDTYHNETLITNIGFVDKPWADKLLLGISLGKNYREMQTGARMVSVFGAWHRRGNMVMPTLKYQKKNLFVKGLDLTFNANYNLGKEQNIDTAFRRYDWYGNYKQYEGQGSERSRTMYKYGNNTGLATATFNYRINDHQSVSLNNVFTTFSREGSDELYPDEKRYEIPQKSIKNILGLGYKYEVTDKWSATVFGKYLMQEAKTDISYNPTGNWGDVAYRKLRNTVNNFGYGVAGSYFIHPELQLKFSYEKSNRLPENEEMFGDEVNQQSNFSLRPEISDNLNLGASYGFNIKKDHRFLVSGSAIYRFARDFIYFLYNANQAKLTTDNLDGVSNIGGEAELRYSYKSFITGGVNLTYQHIVNLQKLDPKTGAPSVVYKDVMPNLPYLYGNADASIFFRNLVGKDDQLSFGYNLLYVNTFWLYWPSQGGRTATDEKRQVPRQISHDVNIVYAMKSGRYNIALECRNINDAQLYDNFSLQKPSRSFNIKFRYFYAK</sequence>
<dbReference type="PANTHER" id="PTHR30069:SF29">
    <property type="entry name" value="HEMOGLOBIN AND HEMOGLOBIN-HAPTOGLOBIN-BINDING PROTEIN 1-RELATED"/>
    <property type="match status" value="1"/>
</dbReference>
<dbReference type="GO" id="GO:0015344">
    <property type="term" value="F:siderophore uptake transmembrane transporter activity"/>
    <property type="evidence" value="ECO:0007669"/>
    <property type="project" value="TreeGrafter"/>
</dbReference>
<organism evidence="10 11">
    <name type="scientific">Pseudobacter ginsenosidimutans</name>
    <dbReference type="NCBI Taxonomy" id="661488"/>
    <lineage>
        <taxon>Bacteria</taxon>
        <taxon>Pseudomonadati</taxon>
        <taxon>Bacteroidota</taxon>
        <taxon>Chitinophagia</taxon>
        <taxon>Chitinophagales</taxon>
        <taxon>Chitinophagaceae</taxon>
        <taxon>Pseudobacter</taxon>
    </lineage>
</organism>
<dbReference type="Proteomes" id="UP000293874">
    <property type="component" value="Unassembled WGS sequence"/>
</dbReference>
<evidence type="ECO:0000256" key="4">
    <source>
        <dbReference type="ARBA" id="ARBA00022692"/>
    </source>
</evidence>
<evidence type="ECO:0000256" key="1">
    <source>
        <dbReference type="ARBA" id="ARBA00004571"/>
    </source>
</evidence>
<reference evidence="10 11" key="1">
    <citation type="submission" date="2019-02" db="EMBL/GenBank/DDBJ databases">
        <title>Genomic Encyclopedia of Type Strains, Phase IV (KMG-IV): sequencing the most valuable type-strain genomes for metagenomic binning, comparative biology and taxonomic classification.</title>
        <authorList>
            <person name="Goeker M."/>
        </authorList>
    </citation>
    <scope>NUCLEOTIDE SEQUENCE [LARGE SCALE GENOMIC DNA]</scope>
    <source>
        <strain evidence="10 11">DSM 18116</strain>
    </source>
</reference>
<dbReference type="AlphaFoldDB" id="A0A4Q7N2P4"/>